<dbReference type="Gene3D" id="1.10.3720.10">
    <property type="entry name" value="MetI-like"/>
    <property type="match status" value="1"/>
</dbReference>
<organism evidence="9 10">
    <name type="scientific">Paenibacillus agaridevorans</name>
    <dbReference type="NCBI Taxonomy" id="171404"/>
    <lineage>
        <taxon>Bacteria</taxon>
        <taxon>Bacillati</taxon>
        <taxon>Bacillota</taxon>
        <taxon>Bacilli</taxon>
        <taxon>Bacillales</taxon>
        <taxon>Paenibacillaceae</taxon>
        <taxon>Paenibacillus</taxon>
    </lineage>
</organism>
<feature type="transmembrane region" description="Helical" evidence="7">
    <location>
        <begin position="12"/>
        <end position="37"/>
    </location>
</feature>
<reference evidence="9 10" key="1">
    <citation type="submission" date="2017-08" db="EMBL/GenBank/DDBJ databases">
        <title>Substantial Increase in Enzyme Production by Combined Drug-Resistance Mutations in Paenibacillus agaridevorans.</title>
        <authorList>
            <person name="Tanaka Y."/>
            <person name="Funane K."/>
            <person name="Hosaka T."/>
            <person name="Shiwa Y."/>
            <person name="Fujita N."/>
            <person name="Miyazaki T."/>
            <person name="Yoshikawa H."/>
            <person name="Murakami K."/>
            <person name="Kasahara K."/>
            <person name="Inaoka T."/>
            <person name="Hiraga Y."/>
            <person name="Ochi K."/>
        </authorList>
    </citation>
    <scope>NUCLEOTIDE SEQUENCE [LARGE SCALE GENOMIC DNA]</scope>
    <source>
        <strain evidence="9 10">T-3040</strain>
    </source>
</reference>
<dbReference type="Proteomes" id="UP000245202">
    <property type="component" value="Unassembled WGS sequence"/>
</dbReference>
<evidence type="ECO:0000313" key="10">
    <source>
        <dbReference type="Proteomes" id="UP000245202"/>
    </source>
</evidence>
<dbReference type="Pfam" id="PF00528">
    <property type="entry name" value="BPD_transp_1"/>
    <property type="match status" value="1"/>
</dbReference>
<accession>A0A2R5F2D6</accession>
<evidence type="ECO:0000259" key="8">
    <source>
        <dbReference type="PROSITE" id="PS50928"/>
    </source>
</evidence>
<dbReference type="PROSITE" id="PS50928">
    <property type="entry name" value="ABC_TM1"/>
    <property type="match status" value="1"/>
</dbReference>
<proteinExistence type="inferred from homology"/>
<comment type="similarity">
    <text evidence="7">Belongs to the binding-protein-dependent transport system permease family.</text>
</comment>
<evidence type="ECO:0000256" key="7">
    <source>
        <dbReference type="RuleBase" id="RU363032"/>
    </source>
</evidence>
<comment type="caution">
    <text evidence="9">The sequence shown here is derived from an EMBL/GenBank/DDBJ whole genome shotgun (WGS) entry which is preliminary data.</text>
</comment>
<keyword evidence="5 7" id="KW-1133">Transmembrane helix</keyword>
<dbReference type="EMBL" id="BDQX01000281">
    <property type="protein sequence ID" value="GBG10001.1"/>
    <property type="molecule type" value="Genomic_DNA"/>
</dbReference>
<feature type="transmembrane region" description="Helical" evidence="7">
    <location>
        <begin position="143"/>
        <end position="161"/>
    </location>
</feature>
<comment type="subcellular location">
    <subcellularLocation>
        <location evidence="1 7">Cell membrane</location>
        <topology evidence="1 7">Multi-pass membrane protein</topology>
    </subcellularLocation>
</comment>
<dbReference type="RefSeq" id="WP_087570576.1">
    <property type="nucleotide sequence ID" value="NZ_BDQX01000281.1"/>
</dbReference>
<keyword evidence="4 7" id="KW-0812">Transmembrane</keyword>
<keyword evidence="3" id="KW-1003">Cell membrane</keyword>
<feature type="transmembrane region" description="Helical" evidence="7">
    <location>
        <begin position="257"/>
        <end position="276"/>
    </location>
</feature>
<dbReference type="AlphaFoldDB" id="A0A2R5F2D6"/>
<sequence length="291" mass="32498">MRATTGEKVFGVFNITFLFGLSLAALYPLIFVLFASFSDPGQLVQTRGLLLFPKGFTFDAYRMVFMNPSIGTAYLNTLFYVIAGTALNIFLSSMAAYGLSRRDVLWKNPIMFMITFTMFFEGGLIPTFLLINELGLLDTRMAIIIPTAISAFNLIIMRTAFQAVPVELEESARLDGASDFRICWSVVFPLSMPVIAVMLLFYGVSHWNSWFSAMIYLQDRALFPLQLILREILIVNDTSSMMTDISSGDQMPIGETIKYATIIVATLPILCAYPFLQKYFVKGVMIGAVKG</sequence>
<feature type="transmembrane region" description="Helical" evidence="7">
    <location>
        <begin position="182"/>
        <end position="204"/>
    </location>
</feature>
<dbReference type="SUPFAM" id="SSF161098">
    <property type="entry name" value="MetI-like"/>
    <property type="match status" value="1"/>
</dbReference>
<dbReference type="GO" id="GO:0055085">
    <property type="term" value="P:transmembrane transport"/>
    <property type="evidence" value="ECO:0007669"/>
    <property type="project" value="InterPro"/>
</dbReference>
<dbReference type="PANTHER" id="PTHR43744">
    <property type="entry name" value="ABC TRANSPORTER PERMEASE PROTEIN MG189-RELATED-RELATED"/>
    <property type="match status" value="1"/>
</dbReference>
<evidence type="ECO:0000256" key="6">
    <source>
        <dbReference type="ARBA" id="ARBA00023136"/>
    </source>
</evidence>
<gene>
    <name evidence="9" type="ORF">PAT3040_04685</name>
</gene>
<protein>
    <submittedName>
        <fullName evidence="9">Sugar ABC transporter permease</fullName>
    </submittedName>
</protein>
<dbReference type="GO" id="GO:0005886">
    <property type="term" value="C:plasma membrane"/>
    <property type="evidence" value="ECO:0007669"/>
    <property type="project" value="UniProtKB-SubCell"/>
</dbReference>
<evidence type="ECO:0000256" key="3">
    <source>
        <dbReference type="ARBA" id="ARBA00022475"/>
    </source>
</evidence>
<evidence type="ECO:0000313" key="9">
    <source>
        <dbReference type="EMBL" id="GBG10001.1"/>
    </source>
</evidence>
<dbReference type="CDD" id="cd06261">
    <property type="entry name" value="TM_PBP2"/>
    <property type="match status" value="1"/>
</dbReference>
<keyword evidence="6 7" id="KW-0472">Membrane</keyword>
<evidence type="ECO:0000256" key="1">
    <source>
        <dbReference type="ARBA" id="ARBA00004651"/>
    </source>
</evidence>
<feature type="domain" description="ABC transmembrane type-1" evidence="8">
    <location>
        <begin position="74"/>
        <end position="274"/>
    </location>
</feature>
<evidence type="ECO:0000256" key="5">
    <source>
        <dbReference type="ARBA" id="ARBA00022989"/>
    </source>
</evidence>
<feature type="transmembrane region" description="Helical" evidence="7">
    <location>
        <begin position="78"/>
        <end position="99"/>
    </location>
</feature>
<dbReference type="PANTHER" id="PTHR43744:SF9">
    <property type="entry name" value="POLYGALACTURONAN_RHAMNOGALACTURONAN TRANSPORT SYSTEM PERMEASE PROTEIN YTCP"/>
    <property type="match status" value="1"/>
</dbReference>
<keyword evidence="10" id="KW-1185">Reference proteome</keyword>
<feature type="transmembrane region" description="Helical" evidence="7">
    <location>
        <begin position="111"/>
        <end position="131"/>
    </location>
</feature>
<evidence type="ECO:0000256" key="2">
    <source>
        <dbReference type="ARBA" id="ARBA00022448"/>
    </source>
</evidence>
<name>A0A2R5F2D6_9BACL</name>
<dbReference type="InterPro" id="IPR035906">
    <property type="entry name" value="MetI-like_sf"/>
</dbReference>
<dbReference type="InterPro" id="IPR000515">
    <property type="entry name" value="MetI-like"/>
</dbReference>
<evidence type="ECO:0000256" key="4">
    <source>
        <dbReference type="ARBA" id="ARBA00022692"/>
    </source>
</evidence>
<keyword evidence="2 7" id="KW-0813">Transport</keyword>